<dbReference type="InterPro" id="IPR011333">
    <property type="entry name" value="SKP1/BTB/POZ_sf"/>
</dbReference>
<dbReference type="Proteomes" id="UP000033483">
    <property type="component" value="Unassembled WGS sequence"/>
</dbReference>
<dbReference type="PANTHER" id="PTHR31758">
    <property type="entry name" value="BTB/POZ DOMAIN-CONTAINING PROTEIN YLR108C"/>
    <property type="match status" value="1"/>
</dbReference>
<name>A0A0F4ZAW4_9PEZI</name>
<dbReference type="EMBL" id="LAEV01001911">
    <property type="protein sequence ID" value="KKA27003.1"/>
    <property type="molecule type" value="Genomic_DNA"/>
</dbReference>
<sequence length="524" mass="59018">MAHPMVVALGEGAFPPSTQVHAQAQTQPQAQSQSQSQPQSQKQTQARPIDAAEDVSHIPRYLPHERVFPIQIGCQLFKLSGASISSDAPSYFSQWFKCKLQEAERIDTETPIPTLYIDRDPDTFRDIALHLQGYHVKPRDGTHFVRLFADAQFYQRNALPRLVALPKLISQLYDESVFMSIGGREFQIPRELFMTPENSPNYFSLGFAVFFSNKEDLFPGLNREGLLRPPSIQPPCVPNRSAEIFEEILDLLRGYTVEIRSPAHREALLRDVRYFNFKGLEQKLIPYNISYNAQRDVTEITMRLEDIMKSGLFIRPDSTVVHIDPHVAWLTYKRPHADANVNQPMDLVIEIGTEIMKLHISSQNGTRNAHAEFIGITKNKIGKMLQIIAGMLGLPLTRPEFSDIHTGVQPIPAWSPLSGEYMHCLLEPETAIILDGEPFSFEADDGMLGQFGTGESSRKRRRMDLTNSMSENWTVVRGLWRVKVQSRGVNSGQGGCGLECVLVGVKIDAVTSENARNTAREFLS</sequence>
<dbReference type="PANTHER" id="PTHR31758:SF2">
    <property type="entry name" value="BTB_POZ DOMAIN-CONTAINING PROTEIN YLR108C"/>
    <property type="match status" value="1"/>
</dbReference>
<proteinExistence type="predicted"/>
<feature type="region of interest" description="Disordered" evidence="1">
    <location>
        <begin position="1"/>
        <end position="50"/>
    </location>
</feature>
<evidence type="ECO:0000313" key="3">
    <source>
        <dbReference type="Proteomes" id="UP000033483"/>
    </source>
</evidence>
<protein>
    <recommendedName>
        <fullName evidence="4">Potassium channel tetramerisation-type BTB domain-containing protein</fullName>
    </recommendedName>
</protein>
<evidence type="ECO:0008006" key="4">
    <source>
        <dbReference type="Google" id="ProtNLM"/>
    </source>
</evidence>
<keyword evidence="3" id="KW-1185">Reference proteome</keyword>
<dbReference type="OrthoDB" id="2414723at2759"/>
<organism evidence="2 3">
    <name type="scientific">Thielaviopsis punctulata</name>
    <dbReference type="NCBI Taxonomy" id="72032"/>
    <lineage>
        <taxon>Eukaryota</taxon>
        <taxon>Fungi</taxon>
        <taxon>Dikarya</taxon>
        <taxon>Ascomycota</taxon>
        <taxon>Pezizomycotina</taxon>
        <taxon>Sordariomycetes</taxon>
        <taxon>Hypocreomycetidae</taxon>
        <taxon>Microascales</taxon>
        <taxon>Ceratocystidaceae</taxon>
        <taxon>Thielaviopsis</taxon>
    </lineage>
</organism>
<reference evidence="2 3" key="1">
    <citation type="submission" date="2015-03" db="EMBL/GenBank/DDBJ databases">
        <authorList>
            <person name="Radwan O."/>
            <person name="Al-Naeli F.A."/>
            <person name="Rendon G.A."/>
            <person name="Fields C."/>
        </authorList>
    </citation>
    <scope>NUCLEOTIDE SEQUENCE [LARGE SCALE GENOMIC DNA]</scope>
    <source>
        <strain evidence="2">CR-DP1</strain>
    </source>
</reference>
<evidence type="ECO:0000256" key="1">
    <source>
        <dbReference type="SAM" id="MobiDB-lite"/>
    </source>
</evidence>
<dbReference type="SUPFAM" id="SSF54695">
    <property type="entry name" value="POZ domain"/>
    <property type="match status" value="2"/>
</dbReference>
<evidence type="ECO:0000313" key="2">
    <source>
        <dbReference type="EMBL" id="KKA27003.1"/>
    </source>
</evidence>
<accession>A0A0F4ZAW4</accession>
<feature type="compositionally biased region" description="Low complexity" evidence="1">
    <location>
        <begin position="22"/>
        <end position="46"/>
    </location>
</feature>
<gene>
    <name evidence="2" type="ORF">TD95_000511</name>
</gene>
<dbReference type="Gene3D" id="3.30.710.10">
    <property type="entry name" value="Potassium Channel Kv1.1, Chain A"/>
    <property type="match status" value="2"/>
</dbReference>
<dbReference type="AlphaFoldDB" id="A0A0F4ZAW4"/>
<comment type="caution">
    <text evidence="2">The sequence shown here is derived from an EMBL/GenBank/DDBJ whole genome shotgun (WGS) entry which is preliminary data.</text>
</comment>